<protein>
    <submittedName>
        <fullName evidence="1">Uncharacterized protein</fullName>
    </submittedName>
</protein>
<reference evidence="1" key="1">
    <citation type="submission" date="2023-10" db="EMBL/GenBank/DDBJ databases">
        <title>Genome assemblies of two species of porcelain crab, Petrolisthes cinctipes and Petrolisthes manimaculis (Anomura: Porcellanidae).</title>
        <authorList>
            <person name="Angst P."/>
        </authorList>
    </citation>
    <scope>NUCLEOTIDE SEQUENCE</scope>
    <source>
        <strain evidence="1">PB745_01</strain>
        <tissue evidence="1">Gill</tissue>
    </source>
</reference>
<proteinExistence type="predicted"/>
<dbReference type="Proteomes" id="UP001286313">
    <property type="component" value="Unassembled WGS sequence"/>
</dbReference>
<evidence type="ECO:0000313" key="1">
    <source>
        <dbReference type="EMBL" id="KAK3861548.1"/>
    </source>
</evidence>
<evidence type="ECO:0000313" key="2">
    <source>
        <dbReference type="Proteomes" id="UP001286313"/>
    </source>
</evidence>
<gene>
    <name evidence="1" type="ORF">Pcinc_032506</name>
</gene>
<dbReference type="AlphaFoldDB" id="A0AAE1K2X0"/>
<sequence>MWRSNMEGRRQVVDTSWCVLTVAMLVATSVMGDESFIPTMSDFMNIVASKLLFHFNNFPGQCRLLFT</sequence>
<comment type="caution">
    <text evidence="1">The sequence shown here is derived from an EMBL/GenBank/DDBJ whole genome shotgun (WGS) entry which is preliminary data.</text>
</comment>
<keyword evidence="2" id="KW-1185">Reference proteome</keyword>
<accession>A0AAE1K2X0</accession>
<dbReference type="EMBL" id="JAWQEG010004467">
    <property type="protein sequence ID" value="KAK3861548.1"/>
    <property type="molecule type" value="Genomic_DNA"/>
</dbReference>
<organism evidence="1 2">
    <name type="scientific">Petrolisthes cinctipes</name>
    <name type="common">Flat porcelain crab</name>
    <dbReference type="NCBI Taxonomy" id="88211"/>
    <lineage>
        <taxon>Eukaryota</taxon>
        <taxon>Metazoa</taxon>
        <taxon>Ecdysozoa</taxon>
        <taxon>Arthropoda</taxon>
        <taxon>Crustacea</taxon>
        <taxon>Multicrustacea</taxon>
        <taxon>Malacostraca</taxon>
        <taxon>Eumalacostraca</taxon>
        <taxon>Eucarida</taxon>
        <taxon>Decapoda</taxon>
        <taxon>Pleocyemata</taxon>
        <taxon>Anomura</taxon>
        <taxon>Galatheoidea</taxon>
        <taxon>Porcellanidae</taxon>
        <taxon>Petrolisthes</taxon>
    </lineage>
</organism>
<name>A0AAE1K2X0_PETCI</name>